<dbReference type="SUPFAM" id="SSF48452">
    <property type="entry name" value="TPR-like"/>
    <property type="match status" value="1"/>
</dbReference>
<proteinExistence type="predicted"/>
<evidence type="ECO:0000313" key="3">
    <source>
        <dbReference type="EMBL" id="MBS3019779.1"/>
    </source>
</evidence>
<organism evidence="3 4">
    <name type="scientific">Comamonas brasiliensis</name>
    <dbReference type="NCBI Taxonomy" id="1812482"/>
    <lineage>
        <taxon>Bacteria</taxon>
        <taxon>Pseudomonadati</taxon>
        <taxon>Pseudomonadota</taxon>
        <taxon>Betaproteobacteria</taxon>
        <taxon>Burkholderiales</taxon>
        <taxon>Comamonadaceae</taxon>
        <taxon>Comamonas</taxon>
    </lineage>
</organism>
<dbReference type="Proteomes" id="UP001647436">
    <property type="component" value="Unassembled WGS sequence"/>
</dbReference>
<accession>A0ABS5LTW8</accession>
<dbReference type="SMART" id="SM00028">
    <property type="entry name" value="TPR"/>
    <property type="match status" value="2"/>
</dbReference>
<name>A0ABS5LTW8_9BURK</name>
<sequence length="226" mass="24468">MRTSIQTHPGPATRLSAAHPSATIPRSISSRRSAVLRRNESTYMPVRNLFSTAARAAALAALLAAGSAHADDYTDVAQLLKSGKTQQALQKADTYLAKNSRDPQMRFLRGIALSNDGKTEDAITAFRQLTEDYPELPEPYNNLAVIYARQGDLDRARSALEAAVRNNPNYAVAHENLGDIYARLAYQSYAQSLAKGGRPAALNPKLKQLKDLLQPAASLATPAPAR</sequence>
<dbReference type="Gene3D" id="1.25.40.10">
    <property type="entry name" value="Tetratricopeptide repeat domain"/>
    <property type="match status" value="1"/>
</dbReference>
<protein>
    <submittedName>
        <fullName evidence="3">Beta-barrel assembly-enhancing protease</fullName>
        <ecNumber evidence="3">3.4.-.-</ecNumber>
    </submittedName>
</protein>
<dbReference type="PROSITE" id="PS50005">
    <property type="entry name" value="TPR"/>
    <property type="match status" value="1"/>
</dbReference>
<keyword evidence="1" id="KW-0802">TPR repeat</keyword>
<dbReference type="GO" id="GO:0006508">
    <property type="term" value="P:proteolysis"/>
    <property type="evidence" value="ECO:0007669"/>
    <property type="project" value="UniProtKB-KW"/>
</dbReference>
<dbReference type="InterPro" id="IPR011990">
    <property type="entry name" value="TPR-like_helical_dom_sf"/>
</dbReference>
<feature type="region of interest" description="Disordered" evidence="2">
    <location>
        <begin position="1"/>
        <end position="29"/>
    </location>
</feature>
<evidence type="ECO:0000313" key="4">
    <source>
        <dbReference type="Proteomes" id="UP001647436"/>
    </source>
</evidence>
<reference evidence="3 4" key="1">
    <citation type="submission" date="2020-03" db="EMBL/GenBank/DDBJ databases">
        <title>The role of nitrogen metabolism on polyethylene biodegradation.</title>
        <authorList>
            <person name="Peixoto J."/>
            <person name="Vizzotto C.S."/>
            <person name="Ramos A."/>
            <person name="Alves G."/>
            <person name="Steindorff A."/>
            <person name="Kruger R."/>
        </authorList>
    </citation>
    <scope>NUCLEOTIDE SEQUENCE [LARGE SCALE GENOMIC DNA]</scope>
    <source>
        <strain evidence="3 4">PE63</strain>
    </source>
</reference>
<evidence type="ECO:0000256" key="1">
    <source>
        <dbReference type="PROSITE-ProRule" id="PRU00339"/>
    </source>
</evidence>
<dbReference type="Pfam" id="PF14559">
    <property type="entry name" value="TPR_19"/>
    <property type="match status" value="1"/>
</dbReference>
<comment type="caution">
    <text evidence="3">The sequence shown here is derived from an EMBL/GenBank/DDBJ whole genome shotgun (WGS) entry which is preliminary data.</text>
</comment>
<gene>
    <name evidence="3" type="primary">bepA_1</name>
    <name evidence="3" type="ORF">DJFAAGMI_02532</name>
</gene>
<dbReference type="InterPro" id="IPR019734">
    <property type="entry name" value="TPR_rpt"/>
</dbReference>
<dbReference type="GO" id="GO:0008233">
    <property type="term" value="F:peptidase activity"/>
    <property type="evidence" value="ECO:0007669"/>
    <property type="project" value="UniProtKB-KW"/>
</dbReference>
<evidence type="ECO:0000256" key="2">
    <source>
        <dbReference type="SAM" id="MobiDB-lite"/>
    </source>
</evidence>
<keyword evidence="4" id="KW-1185">Reference proteome</keyword>
<keyword evidence="3" id="KW-0645">Protease</keyword>
<dbReference type="EC" id="3.4.-.-" evidence="3"/>
<dbReference type="EMBL" id="JAANES010000003">
    <property type="protein sequence ID" value="MBS3019779.1"/>
    <property type="molecule type" value="Genomic_DNA"/>
</dbReference>
<feature type="repeat" description="TPR" evidence="1">
    <location>
        <begin position="137"/>
        <end position="170"/>
    </location>
</feature>
<keyword evidence="3" id="KW-0378">Hydrolase</keyword>